<proteinExistence type="predicted"/>
<feature type="compositionally biased region" description="Polar residues" evidence="1">
    <location>
        <begin position="271"/>
        <end position="281"/>
    </location>
</feature>
<dbReference type="AlphaFoldDB" id="A0AAD5XEA1"/>
<feature type="compositionally biased region" description="Low complexity" evidence="1">
    <location>
        <begin position="472"/>
        <end position="489"/>
    </location>
</feature>
<evidence type="ECO:0000313" key="2">
    <source>
        <dbReference type="EMBL" id="KAJ3105189.1"/>
    </source>
</evidence>
<feature type="region of interest" description="Disordered" evidence="1">
    <location>
        <begin position="312"/>
        <end position="333"/>
    </location>
</feature>
<feature type="compositionally biased region" description="Low complexity" evidence="1">
    <location>
        <begin position="173"/>
        <end position="182"/>
    </location>
</feature>
<feature type="region of interest" description="Disordered" evidence="1">
    <location>
        <begin position="173"/>
        <end position="217"/>
    </location>
</feature>
<feature type="compositionally biased region" description="Acidic residues" evidence="1">
    <location>
        <begin position="183"/>
        <end position="192"/>
    </location>
</feature>
<feature type="compositionally biased region" description="Polar residues" evidence="1">
    <location>
        <begin position="193"/>
        <end position="207"/>
    </location>
</feature>
<gene>
    <name evidence="2" type="ORF">HK100_003931</name>
</gene>
<organism evidence="2 3">
    <name type="scientific">Physocladia obscura</name>
    <dbReference type="NCBI Taxonomy" id="109957"/>
    <lineage>
        <taxon>Eukaryota</taxon>
        <taxon>Fungi</taxon>
        <taxon>Fungi incertae sedis</taxon>
        <taxon>Chytridiomycota</taxon>
        <taxon>Chytridiomycota incertae sedis</taxon>
        <taxon>Chytridiomycetes</taxon>
        <taxon>Chytridiales</taxon>
        <taxon>Chytriomycetaceae</taxon>
        <taxon>Physocladia</taxon>
    </lineage>
</organism>
<dbReference type="Proteomes" id="UP001211907">
    <property type="component" value="Unassembled WGS sequence"/>
</dbReference>
<name>A0AAD5XEA1_9FUNG</name>
<feature type="compositionally biased region" description="Low complexity" evidence="1">
    <location>
        <begin position="312"/>
        <end position="325"/>
    </location>
</feature>
<feature type="region of interest" description="Disordered" evidence="1">
    <location>
        <begin position="371"/>
        <end position="419"/>
    </location>
</feature>
<feature type="compositionally biased region" description="Basic residues" evidence="1">
    <location>
        <begin position="208"/>
        <end position="217"/>
    </location>
</feature>
<keyword evidence="3" id="KW-1185">Reference proteome</keyword>
<comment type="caution">
    <text evidence="2">The sequence shown here is derived from an EMBL/GenBank/DDBJ whole genome shotgun (WGS) entry which is preliminary data.</text>
</comment>
<feature type="region of interest" description="Disordered" evidence="1">
    <location>
        <begin position="1"/>
        <end position="70"/>
    </location>
</feature>
<dbReference type="EMBL" id="JADGJH010002015">
    <property type="protein sequence ID" value="KAJ3105189.1"/>
    <property type="molecule type" value="Genomic_DNA"/>
</dbReference>
<protein>
    <submittedName>
        <fullName evidence="2">Uncharacterized protein</fullName>
    </submittedName>
</protein>
<feature type="compositionally biased region" description="Low complexity" evidence="1">
    <location>
        <begin position="371"/>
        <end position="392"/>
    </location>
</feature>
<evidence type="ECO:0000256" key="1">
    <source>
        <dbReference type="SAM" id="MobiDB-lite"/>
    </source>
</evidence>
<evidence type="ECO:0000313" key="3">
    <source>
        <dbReference type="Proteomes" id="UP001211907"/>
    </source>
</evidence>
<accession>A0AAD5XEA1</accession>
<feature type="region of interest" description="Disordered" evidence="1">
    <location>
        <begin position="457"/>
        <end position="512"/>
    </location>
</feature>
<feature type="region of interest" description="Disordered" evidence="1">
    <location>
        <begin position="258"/>
        <end position="296"/>
    </location>
</feature>
<feature type="compositionally biased region" description="Low complexity" evidence="1">
    <location>
        <begin position="57"/>
        <end position="70"/>
    </location>
</feature>
<sequence length="512" mass="54766">MSATVSTTPPPTIMNAHVNGENAEAEGMGLLTPAATPPPSLAVPKAGEALPPRPSKASIASAVSPTSTTASTSAVASSSIAFAAEPSGDRVSNESLREEVAKVKKVNFWGWVDVGFSHGIDDYDRTPIETDPLTREGAIEVLQMRLEMRRATQELLQWRSEYEKAVYSSASATGSFSSLSEDGSSDFSDEPTENNGPQQEEQSSNNLRRTKSTPKLHHNINSQKLSAREALQQRFPPVAPDAPSAHAVSNATALYPHPKYPTHLLPRRRQSVSSTPTTLSQPSASPPHPAPPKRMQSMPVSAIAYPTTITPTTPIITSTATSTPPQQQPPVPIPRLRAASNKLLSPWPVLERPHSHAGTNSQALPSLSATTAASLPPRPNLSSPLQQQQQQPPVSPPIARRRDPSFTAQQAQQAASGARWTWNEALARDHQKDTTQEQQDAVFAAHEHLAALALNPPQQLLHPSRDSVPSLADSRPSSTNSSTTTATAPPEKEKHASSVLGGLVGFWKNDKS</sequence>
<reference evidence="2" key="1">
    <citation type="submission" date="2020-05" db="EMBL/GenBank/DDBJ databases">
        <title>Phylogenomic resolution of chytrid fungi.</title>
        <authorList>
            <person name="Stajich J.E."/>
            <person name="Amses K."/>
            <person name="Simmons R."/>
            <person name="Seto K."/>
            <person name="Myers J."/>
            <person name="Bonds A."/>
            <person name="Quandt C.A."/>
            <person name="Barry K."/>
            <person name="Liu P."/>
            <person name="Grigoriev I."/>
            <person name="Longcore J.E."/>
            <person name="James T.Y."/>
        </authorList>
    </citation>
    <scope>NUCLEOTIDE SEQUENCE</scope>
    <source>
        <strain evidence="2">JEL0513</strain>
    </source>
</reference>